<proteinExistence type="predicted"/>
<sequence>MADDRTALKRLIREQLELKEWLQRISGKNMDAVVIARQKLAEIVEQTAELQSKLNLSQTGMLELIEEVRYGRRIGYE</sequence>
<organism evidence="1 2">
    <name type="scientific">Candidatus Zambryskibacteria bacterium RIFCSPLOWO2_01_FULL_45_21</name>
    <dbReference type="NCBI Taxonomy" id="1802761"/>
    <lineage>
        <taxon>Bacteria</taxon>
        <taxon>Candidatus Zambryskiibacteriota</taxon>
    </lineage>
</organism>
<protein>
    <submittedName>
        <fullName evidence="1">Uncharacterized protein</fullName>
    </submittedName>
</protein>
<gene>
    <name evidence="1" type="ORF">A3B14_00155</name>
</gene>
<dbReference type="EMBL" id="MHWE01000023">
    <property type="protein sequence ID" value="OHB03063.1"/>
    <property type="molecule type" value="Genomic_DNA"/>
</dbReference>
<dbReference type="AlphaFoldDB" id="A0A1G2U0R4"/>
<accession>A0A1G2U0R4</accession>
<comment type="caution">
    <text evidence="1">The sequence shown here is derived from an EMBL/GenBank/DDBJ whole genome shotgun (WGS) entry which is preliminary data.</text>
</comment>
<dbReference type="Proteomes" id="UP000176800">
    <property type="component" value="Unassembled WGS sequence"/>
</dbReference>
<name>A0A1G2U0R4_9BACT</name>
<evidence type="ECO:0000313" key="2">
    <source>
        <dbReference type="Proteomes" id="UP000176800"/>
    </source>
</evidence>
<reference evidence="1 2" key="1">
    <citation type="journal article" date="2016" name="Nat. Commun.">
        <title>Thousands of microbial genomes shed light on interconnected biogeochemical processes in an aquifer system.</title>
        <authorList>
            <person name="Anantharaman K."/>
            <person name="Brown C.T."/>
            <person name="Hug L.A."/>
            <person name="Sharon I."/>
            <person name="Castelle C.J."/>
            <person name="Probst A.J."/>
            <person name="Thomas B.C."/>
            <person name="Singh A."/>
            <person name="Wilkins M.J."/>
            <person name="Karaoz U."/>
            <person name="Brodie E.L."/>
            <person name="Williams K.H."/>
            <person name="Hubbard S.S."/>
            <person name="Banfield J.F."/>
        </authorList>
    </citation>
    <scope>NUCLEOTIDE SEQUENCE [LARGE SCALE GENOMIC DNA]</scope>
</reference>
<evidence type="ECO:0000313" key="1">
    <source>
        <dbReference type="EMBL" id="OHB03063.1"/>
    </source>
</evidence>